<dbReference type="InterPro" id="IPR013212">
    <property type="entry name" value="Mad3/Bub1_I"/>
</dbReference>
<dbReference type="Pfam" id="PF16884">
    <property type="entry name" value="ADH_N_2"/>
    <property type="match status" value="1"/>
</dbReference>
<dbReference type="SMART" id="SM00829">
    <property type="entry name" value="PKS_ER"/>
    <property type="match status" value="1"/>
</dbReference>
<feature type="region of interest" description="Disordered" evidence="5">
    <location>
        <begin position="891"/>
        <end position="967"/>
    </location>
</feature>
<evidence type="ECO:0000256" key="4">
    <source>
        <dbReference type="ARBA" id="ARBA00023328"/>
    </source>
</evidence>
<feature type="region of interest" description="Disordered" evidence="5">
    <location>
        <begin position="520"/>
        <end position="574"/>
    </location>
</feature>
<feature type="compositionally biased region" description="Low complexity" evidence="5">
    <location>
        <begin position="535"/>
        <end position="556"/>
    </location>
</feature>
<dbReference type="GO" id="GO:0005634">
    <property type="term" value="C:nucleus"/>
    <property type="evidence" value="ECO:0007669"/>
    <property type="project" value="TreeGrafter"/>
</dbReference>
<feature type="compositionally biased region" description="Low complexity" evidence="5">
    <location>
        <begin position="1161"/>
        <end position="1171"/>
    </location>
</feature>
<dbReference type="EMBL" id="SGPL01000015">
    <property type="protein sequence ID" value="THH20723.1"/>
    <property type="molecule type" value="Genomic_DNA"/>
</dbReference>
<feature type="domain" description="BUB1 N-terminal" evidence="7">
    <location>
        <begin position="348"/>
        <end position="509"/>
    </location>
</feature>
<dbReference type="GO" id="GO:0007094">
    <property type="term" value="P:mitotic spindle assembly checkpoint signaling"/>
    <property type="evidence" value="ECO:0007669"/>
    <property type="project" value="InterPro"/>
</dbReference>
<feature type="domain" description="Protein kinase" evidence="6">
    <location>
        <begin position="1186"/>
        <end position="1501"/>
    </location>
</feature>
<dbReference type="GO" id="GO:0051754">
    <property type="term" value="P:meiotic sister chromatid cohesion, centromeric"/>
    <property type="evidence" value="ECO:0007669"/>
    <property type="project" value="TreeGrafter"/>
</dbReference>
<name>A0A4V3XGA9_9AGAM</name>
<feature type="region of interest" description="Disordered" evidence="5">
    <location>
        <begin position="831"/>
        <end position="879"/>
    </location>
</feature>
<dbReference type="Gene3D" id="1.25.40.430">
    <property type="match status" value="1"/>
</dbReference>
<evidence type="ECO:0000313" key="9">
    <source>
        <dbReference type="Proteomes" id="UP000310158"/>
    </source>
</evidence>
<dbReference type="GO" id="GO:0032991">
    <property type="term" value="C:protein-containing complex"/>
    <property type="evidence" value="ECO:0007669"/>
    <property type="project" value="UniProtKB-ARBA"/>
</dbReference>
<dbReference type="GO" id="GO:0004672">
    <property type="term" value="F:protein kinase activity"/>
    <property type="evidence" value="ECO:0007669"/>
    <property type="project" value="InterPro"/>
</dbReference>
<dbReference type="InterPro" id="IPR008271">
    <property type="entry name" value="Ser/Thr_kinase_AS"/>
</dbReference>
<dbReference type="Gene3D" id="6.10.20.170">
    <property type="match status" value="1"/>
</dbReference>
<dbReference type="Pfam" id="PF08171">
    <property type="entry name" value="Mad3_BUB1_II"/>
    <property type="match status" value="1"/>
</dbReference>
<dbReference type="PANTHER" id="PTHR14030:SF4">
    <property type="entry name" value="BUB1 KINASE, ISOFORM A-RELATED"/>
    <property type="match status" value="1"/>
</dbReference>
<dbReference type="CDD" id="cd13981">
    <property type="entry name" value="STKc_Bub1_BubR1"/>
    <property type="match status" value="1"/>
</dbReference>
<dbReference type="Pfam" id="PF00107">
    <property type="entry name" value="ADH_zinc_N"/>
    <property type="match status" value="1"/>
</dbReference>
<evidence type="ECO:0000259" key="6">
    <source>
        <dbReference type="PROSITE" id="PS50011"/>
    </source>
</evidence>
<dbReference type="InterPro" id="IPR015661">
    <property type="entry name" value="Bub1/Mad3"/>
</dbReference>
<dbReference type="InterPro" id="IPR000719">
    <property type="entry name" value="Prot_kinase_dom"/>
</dbReference>
<feature type="compositionally biased region" description="Basic and acidic residues" evidence="5">
    <location>
        <begin position="725"/>
        <end position="735"/>
    </location>
</feature>
<dbReference type="GO" id="GO:0005524">
    <property type="term" value="F:ATP binding"/>
    <property type="evidence" value="ECO:0007669"/>
    <property type="project" value="InterPro"/>
</dbReference>
<dbReference type="PROSITE" id="PS00108">
    <property type="entry name" value="PROTEIN_KINASE_ST"/>
    <property type="match status" value="1"/>
</dbReference>
<dbReference type="InterPro" id="IPR011032">
    <property type="entry name" value="GroES-like_sf"/>
</dbReference>
<feature type="compositionally biased region" description="Acidic residues" evidence="5">
    <location>
        <begin position="1213"/>
        <end position="1227"/>
    </location>
</feature>
<feature type="region of interest" description="Disordered" evidence="5">
    <location>
        <begin position="1207"/>
        <end position="1227"/>
    </location>
</feature>
<dbReference type="Pfam" id="PF08311">
    <property type="entry name" value="Mad3_BUB1_I"/>
    <property type="match status" value="1"/>
</dbReference>
<evidence type="ECO:0000256" key="5">
    <source>
        <dbReference type="SAM" id="MobiDB-lite"/>
    </source>
</evidence>
<evidence type="ECO:0000256" key="1">
    <source>
        <dbReference type="ARBA" id="ARBA00004629"/>
    </source>
</evidence>
<comment type="subcellular location">
    <subcellularLocation>
        <location evidence="1">Chromosome</location>
        <location evidence="1">Centromere</location>
        <location evidence="1">Kinetochore</location>
    </subcellularLocation>
</comment>
<keyword evidence="4" id="KW-0137">Centromere</keyword>
<gene>
    <name evidence="8" type="ORF">EW146_g665</name>
</gene>
<reference evidence="8 9" key="1">
    <citation type="submission" date="2019-02" db="EMBL/GenBank/DDBJ databases">
        <title>Genome sequencing of the rare red list fungi Bondarzewia mesenterica.</title>
        <authorList>
            <person name="Buettner E."/>
            <person name="Kellner H."/>
        </authorList>
    </citation>
    <scope>NUCLEOTIDE SEQUENCE [LARGE SCALE GENOMIC DNA]</scope>
    <source>
        <strain evidence="8 9">DSM 108281</strain>
    </source>
</reference>
<dbReference type="SUPFAM" id="SSF51735">
    <property type="entry name" value="NAD(P)-binding Rossmann-fold domains"/>
    <property type="match status" value="1"/>
</dbReference>
<dbReference type="CDD" id="cd05288">
    <property type="entry name" value="PGDH"/>
    <property type="match status" value="1"/>
</dbReference>
<organism evidence="8 9">
    <name type="scientific">Bondarzewia mesenterica</name>
    <dbReference type="NCBI Taxonomy" id="1095465"/>
    <lineage>
        <taxon>Eukaryota</taxon>
        <taxon>Fungi</taxon>
        <taxon>Dikarya</taxon>
        <taxon>Basidiomycota</taxon>
        <taxon>Agaricomycotina</taxon>
        <taxon>Agaricomycetes</taxon>
        <taxon>Russulales</taxon>
        <taxon>Bondarzewiaceae</taxon>
        <taxon>Bondarzewia</taxon>
    </lineage>
</organism>
<dbReference type="InterPro" id="IPR036291">
    <property type="entry name" value="NAD(P)-bd_dom_sf"/>
</dbReference>
<dbReference type="InterPro" id="IPR041694">
    <property type="entry name" value="ADH_N_2"/>
</dbReference>
<dbReference type="InterPro" id="IPR012572">
    <property type="entry name" value="Mad3/Bub1_II"/>
</dbReference>
<evidence type="ECO:0000259" key="7">
    <source>
        <dbReference type="PROSITE" id="PS51489"/>
    </source>
</evidence>
<dbReference type="Gene3D" id="3.90.180.10">
    <property type="entry name" value="Medium-chain alcohol dehydrogenases, catalytic domain"/>
    <property type="match status" value="1"/>
</dbReference>
<dbReference type="SMART" id="SM00777">
    <property type="entry name" value="Mad3_BUB1_I"/>
    <property type="match status" value="1"/>
</dbReference>
<dbReference type="GO" id="GO:0016491">
    <property type="term" value="F:oxidoreductase activity"/>
    <property type="evidence" value="ECO:0007669"/>
    <property type="project" value="InterPro"/>
</dbReference>
<evidence type="ECO:0000256" key="3">
    <source>
        <dbReference type="ARBA" id="ARBA00022838"/>
    </source>
</evidence>
<proteinExistence type="predicted"/>
<dbReference type="Gene3D" id="3.40.50.720">
    <property type="entry name" value="NAD(P)-binding Rossmann-like Domain"/>
    <property type="match status" value="1"/>
</dbReference>
<feature type="region of interest" description="Disordered" evidence="5">
    <location>
        <begin position="1155"/>
        <end position="1174"/>
    </location>
</feature>
<feature type="region of interest" description="Disordered" evidence="5">
    <location>
        <begin position="703"/>
        <end position="744"/>
    </location>
</feature>
<evidence type="ECO:0000256" key="2">
    <source>
        <dbReference type="ARBA" id="ARBA00022454"/>
    </source>
</evidence>
<evidence type="ECO:0000313" key="8">
    <source>
        <dbReference type="EMBL" id="THH20723.1"/>
    </source>
</evidence>
<protein>
    <recommendedName>
        <fullName evidence="10">Protein kinase domain-containing protein</fullName>
    </recommendedName>
</protein>
<dbReference type="PROSITE" id="PS51489">
    <property type="entry name" value="BUB1_N"/>
    <property type="match status" value="1"/>
</dbReference>
<dbReference type="OrthoDB" id="248495at2759"/>
<dbReference type="Proteomes" id="UP000310158">
    <property type="component" value="Unassembled WGS sequence"/>
</dbReference>
<dbReference type="SMART" id="SM00220">
    <property type="entry name" value="S_TKc"/>
    <property type="match status" value="1"/>
</dbReference>
<dbReference type="InterPro" id="IPR011009">
    <property type="entry name" value="Kinase-like_dom_sf"/>
</dbReference>
<dbReference type="InterPro" id="IPR020843">
    <property type="entry name" value="ER"/>
</dbReference>
<dbReference type="PROSITE" id="PS50011">
    <property type="entry name" value="PROTEIN_KINASE_DOM"/>
    <property type="match status" value="1"/>
</dbReference>
<comment type="caution">
    <text evidence="8">The sequence shown here is derived from an EMBL/GenBank/DDBJ whole genome shotgun (WGS) entry which is preliminary data.</text>
</comment>
<evidence type="ECO:0008006" key="10">
    <source>
        <dbReference type="Google" id="ProtNLM"/>
    </source>
</evidence>
<dbReference type="InterPro" id="IPR013149">
    <property type="entry name" value="ADH-like_C"/>
</dbReference>
<dbReference type="PANTHER" id="PTHR14030">
    <property type="entry name" value="MITOTIC CHECKPOINT SERINE/THREONINE-PROTEIN KINASE BUB1"/>
    <property type="match status" value="1"/>
</dbReference>
<feature type="region of interest" description="Disordered" evidence="5">
    <location>
        <begin position="479"/>
        <end position="507"/>
    </location>
</feature>
<dbReference type="Gene3D" id="1.10.510.10">
    <property type="entry name" value="Transferase(Phosphotransferase) domain 1"/>
    <property type="match status" value="1"/>
</dbReference>
<sequence>MSPSHYTRIVLNQRPEQDIDANTFRQEKVPFDLKPGVGQVLVKVTWLSTDPSMRAWLNDQRSYLPPVQIGETMRAGGLATIVEAGEGSKLTPGQLVACVPGWTEFAILNEKDVQPIQLPPGGQELDFLGPLGYTGLTAYFGLNDIGKVKPGDMMVVSGAAGAVGSIACQIGKRQGAKVIAIAGTDEKCRWLEEELGVDKAINYKSPTFQKEFIDAVDYLDVFFDNVGGDILNLALTRLKQHARIVLSGAISDYNNAKPKGLTSLDYASQYAEARKEIAGWLADGSLKRKFQIVEGLENAPHALTMLFNGGNTGKLATTPSMAMAASSSSSSTTSPEYLQKLELESSRLRTQIKSEIDEADDPLALYDQFVKWTFDKYPHEYIGSSGLLELLEEATRKFKDDSSYKGDLRYLKMWSLYASLVDKPGVVFKFLLSRGIGTVYAQLYEEYALVLERDGRNSAADEVYRAGIKRKARPSERLKKRYDQFRLRSSANPPPPPPQPTISLPKIKGTPEAEILRRHPLKNHDAPPPKPPPASSASTSSLATTSTSLSLPSTSSNSHNRYAPMLAPPVPGKRPEKLQFDLSLLFTEDATEYSVQEARARSMGLLGKKWGPPPASELTRLRGSSVRVDFNDEGTKNSRNFTGRKSLVGEPTVTINTKEALADVFGMYNSPEKSMRFATMPGSKHAPVRRIEPITPMAPLLPQARPSSNENAAQGERTPVSFRPFVDDNDNRKENTTPGPAKQFKPFVDVDLVQKTPTIAPNGGRKVLSIKEPSTTPGPVLMAKSDENTTNVNSRNFAPSSKGDLKPTANVFVDEQKEHPETNVFRVVERGNRGPGATRPAKFKPFSDAQPFKVFSRPPDGRKEALPSSIPSNFKPFVDPENAVAPQRQVLGNRQPLRQFRPPEVKQVQEEDSVAENYEDSRDIEGDADVDDRTPIAPDEPGERDYEDDTQDGLRPHRTPLGGRFGQFDVMTPITERTFEYTSSTRVTATPNEYTGPVDKGFMQSLAAENAERLAAELREEEENTRDTGRLSPPSVREFVVSQSLVEHEIDEDVSSFASFDNAGRPPFRVSDGHTIPIGELRPDASTVSIEERTGTLSLFDSLALASSFKPPNPCNPSDPPIISTLLSLLPADTAYFNLVHQEARMLDELQKFAQRKGRRTSGNTSSNRSTQEISTFPISLGNRRFQVYEKVGEGGFGAVYAAKDISSKPESDDSDEDDFDEEDDEDEINRVALKVVKPRNLWEFHVLRKIHRTLPVRLRTSIISPRALYAFRDESFLVLDLCTQGTLLEIINRANTAGISQQGACLDELLVAFFTIEFLRLLEGLHIAGFIHGDLKIDNCLIRLDDVPGSAVAAWSGTYDPSGGGGWSYKGIKMIDFGRTIDTSMFPHGQTFIAEWQTDARDCSEMREDRPWTYQADYFGLAGIVYCMLYGKYIEASSVVPVPGSPGRHKLSTPFKRYWQTDIWTRLFDILLNPCLVRPDGRLPLSDELAQVRGELETWLQGNCNRSSNTLKGLLKKVELSVMRGE</sequence>
<keyword evidence="2" id="KW-0158">Chromosome</keyword>
<dbReference type="SUPFAM" id="SSF50129">
    <property type="entry name" value="GroES-like"/>
    <property type="match status" value="1"/>
</dbReference>
<dbReference type="GO" id="GO:0000776">
    <property type="term" value="C:kinetochore"/>
    <property type="evidence" value="ECO:0007669"/>
    <property type="project" value="UniProtKB-KW"/>
</dbReference>
<accession>A0A4V3XGA9</accession>
<feature type="compositionally biased region" description="Acidic residues" evidence="5">
    <location>
        <begin position="940"/>
        <end position="951"/>
    </location>
</feature>
<keyword evidence="3" id="KW-0995">Kinetochore</keyword>
<keyword evidence="9" id="KW-1185">Reference proteome</keyword>
<dbReference type="SUPFAM" id="SSF56112">
    <property type="entry name" value="Protein kinase-like (PK-like)"/>
    <property type="match status" value="1"/>
</dbReference>
<dbReference type="Pfam" id="PF00069">
    <property type="entry name" value="Pkinase"/>
    <property type="match status" value="1"/>
</dbReference>